<proteinExistence type="predicted"/>
<evidence type="ECO:0000313" key="2">
    <source>
        <dbReference type="Proteomes" id="UP000692954"/>
    </source>
</evidence>
<organism evidence="1 2">
    <name type="scientific">Paramecium sonneborni</name>
    <dbReference type="NCBI Taxonomy" id="65129"/>
    <lineage>
        <taxon>Eukaryota</taxon>
        <taxon>Sar</taxon>
        <taxon>Alveolata</taxon>
        <taxon>Ciliophora</taxon>
        <taxon>Intramacronucleata</taxon>
        <taxon>Oligohymenophorea</taxon>
        <taxon>Peniculida</taxon>
        <taxon>Parameciidae</taxon>
        <taxon>Paramecium</taxon>
    </lineage>
</organism>
<reference evidence="1" key="1">
    <citation type="submission" date="2021-01" db="EMBL/GenBank/DDBJ databases">
        <authorList>
            <consortium name="Genoscope - CEA"/>
            <person name="William W."/>
        </authorList>
    </citation>
    <scope>NUCLEOTIDE SEQUENCE</scope>
</reference>
<accession>A0A8S1K3K6</accession>
<name>A0A8S1K3K6_9CILI</name>
<dbReference type="OrthoDB" id="308461at2759"/>
<protein>
    <submittedName>
        <fullName evidence="1">Uncharacterized protein</fullName>
    </submittedName>
</protein>
<dbReference type="Proteomes" id="UP000692954">
    <property type="component" value="Unassembled WGS sequence"/>
</dbReference>
<evidence type="ECO:0000313" key="1">
    <source>
        <dbReference type="EMBL" id="CAD8049447.1"/>
    </source>
</evidence>
<dbReference type="AlphaFoldDB" id="A0A8S1K3K6"/>
<keyword evidence="2" id="KW-1185">Reference proteome</keyword>
<dbReference type="EMBL" id="CAJJDN010000004">
    <property type="protein sequence ID" value="CAD8049447.1"/>
    <property type="molecule type" value="Genomic_DNA"/>
</dbReference>
<gene>
    <name evidence="1" type="ORF">PSON_ATCC_30995.1.T0040135</name>
</gene>
<sequence>MTFYVLKQNMQVNSKQLNTLIPFQGFYYYPFGVYEIPFQLPNILTSQYKLVNNNELKIKQEVKEEYESESQQEACKKKIVKFSPYIYPGETKNYYKNIAKKLSSFIINSFDHTILKQDPVIMQFLKIQDQHYNRIHFQRLFSSKIGRKMAKKFFGNFIWCSQFLEQNKTDIDLYFRHNKLMFIRKKRQQCLCKK</sequence>
<comment type="caution">
    <text evidence="1">The sequence shown here is derived from an EMBL/GenBank/DDBJ whole genome shotgun (WGS) entry which is preliminary data.</text>
</comment>